<dbReference type="InterPro" id="IPR034294">
    <property type="entry name" value="Aquaporin_transptr"/>
</dbReference>
<dbReference type="PRINTS" id="PR00783">
    <property type="entry name" value="MINTRINSICP"/>
</dbReference>
<proteinExistence type="inferred from homology"/>
<organism evidence="9 10">
    <name type="scientific">Dothistroma septosporum (strain NZE10 / CBS 128990)</name>
    <name type="common">Red band needle blight fungus</name>
    <name type="synonym">Mycosphaerella pini</name>
    <dbReference type="NCBI Taxonomy" id="675120"/>
    <lineage>
        <taxon>Eukaryota</taxon>
        <taxon>Fungi</taxon>
        <taxon>Dikarya</taxon>
        <taxon>Ascomycota</taxon>
        <taxon>Pezizomycotina</taxon>
        <taxon>Dothideomycetes</taxon>
        <taxon>Dothideomycetidae</taxon>
        <taxon>Mycosphaerellales</taxon>
        <taxon>Mycosphaerellaceae</taxon>
        <taxon>Dothistroma</taxon>
    </lineage>
</organism>
<evidence type="ECO:0000256" key="1">
    <source>
        <dbReference type="ARBA" id="ARBA00004141"/>
    </source>
</evidence>
<dbReference type="Pfam" id="PF00230">
    <property type="entry name" value="MIP"/>
    <property type="match status" value="1"/>
</dbReference>
<dbReference type="AlphaFoldDB" id="M2YIX1"/>
<feature type="transmembrane region" description="Helical" evidence="8">
    <location>
        <begin position="80"/>
        <end position="100"/>
    </location>
</feature>
<sequence length="247" mass="26533">MALIGGVTWTRAGLVFIAQLLGSMAAAGIVQALFPGPMAVSTTLGGDTSIVRGLFIEMFLTAELVFTIFMLAAEKHKGTFIAPIGIGLALFVAELTGVYFTGGSLNPARSFGPCVVLRNFTGYHWIYWLGPALGALVAVGFYRFVKMLEYETANPGAEFNEHEQEIFEENHDEDNAATGADVARPNPATVNSDPDFRSSSAQAPMASIQSRTRMDGNSSEKFEEVPYHPGQGPYHAGPQAENGGMRY</sequence>
<keyword evidence="4 8" id="KW-1133">Transmembrane helix</keyword>
<dbReference type="Proteomes" id="UP000016933">
    <property type="component" value="Unassembled WGS sequence"/>
</dbReference>
<keyword evidence="6" id="KW-0813">Transport</keyword>
<feature type="transmembrane region" description="Helical" evidence="8">
    <location>
        <begin position="12"/>
        <end position="34"/>
    </location>
</feature>
<evidence type="ECO:0000313" key="10">
    <source>
        <dbReference type="Proteomes" id="UP000016933"/>
    </source>
</evidence>
<name>M2YIX1_DOTSN</name>
<feature type="compositionally biased region" description="Basic and acidic residues" evidence="7">
    <location>
        <begin position="212"/>
        <end position="226"/>
    </location>
</feature>
<feature type="region of interest" description="Disordered" evidence="7">
    <location>
        <begin position="177"/>
        <end position="247"/>
    </location>
</feature>
<evidence type="ECO:0008006" key="11">
    <source>
        <dbReference type="Google" id="ProtNLM"/>
    </source>
</evidence>
<protein>
    <recommendedName>
        <fullName evidence="11">Aquaporin-like protein</fullName>
    </recommendedName>
</protein>
<comment type="similarity">
    <text evidence="2 6">Belongs to the MIP/aquaporin (TC 1.A.8) family.</text>
</comment>
<dbReference type="Gene3D" id="1.20.1080.10">
    <property type="entry name" value="Glycerol uptake facilitator protein"/>
    <property type="match status" value="1"/>
</dbReference>
<reference evidence="9 10" key="2">
    <citation type="journal article" date="2012" name="PLoS Pathog.">
        <title>Diverse lifestyles and strategies of plant pathogenesis encoded in the genomes of eighteen Dothideomycetes fungi.</title>
        <authorList>
            <person name="Ohm R.A."/>
            <person name="Feau N."/>
            <person name="Henrissat B."/>
            <person name="Schoch C.L."/>
            <person name="Horwitz B.A."/>
            <person name="Barry K.W."/>
            <person name="Condon B.J."/>
            <person name="Copeland A.C."/>
            <person name="Dhillon B."/>
            <person name="Glaser F."/>
            <person name="Hesse C.N."/>
            <person name="Kosti I."/>
            <person name="LaButti K."/>
            <person name="Lindquist E.A."/>
            <person name="Lucas S."/>
            <person name="Salamov A.A."/>
            <person name="Bradshaw R.E."/>
            <person name="Ciuffetti L."/>
            <person name="Hamelin R.C."/>
            <person name="Kema G.H.J."/>
            <person name="Lawrence C."/>
            <person name="Scott J.A."/>
            <person name="Spatafora J.W."/>
            <person name="Turgeon B.G."/>
            <person name="de Wit P.J.G.M."/>
            <person name="Zhong S."/>
            <person name="Goodwin S.B."/>
            <person name="Grigoriev I.V."/>
        </authorList>
    </citation>
    <scope>NUCLEOTIDE SEQUENCE [LARGE SCALE GENOMIC DNA]</scope>
    <source>
        <strain evidence="10">NZE10 / CBS 128990</strain>
    </source>
</reference>
<dbReference type="PANTHER" id="PTHR19139:SF199">
    <property type="entry name" value="MIP17260P"/>
    <property type="match status" value="1"/>
</dbReference>
<accession>M2YIX1</accession>
<dbReference type="STRING" id="675120.M2YIX1"/>
<feature type="compositionally biased region" description="Polar residues" evidence="7">
    <location>
        <begin position="188"/>
        <end position="211"/>
    </location>
</feature>
<dbReference type="PANTHER" id="PTHR19139">
    <property type="entry name" value="AQUAPORIN TRANSPORTER"/>
    <property type="match status" value="1"/>
</dbReference>
<evidence type="ECO:0000256" key="7">
    <source>
        <dbReference type="SAM" id="MobiDB-lite"/>
    </source>
</evidence>
<dbReference type="SUPFAM" id="SSF81338">
    <property type="entry name" value="Aquaporin-like"/>
    <property type="match status" value="1"/>
</dbReference>
<keyword evidence="3 6" id="KW-0812">Transmembrane</keyword>
<evidence type="ECO:0000256" key="5">
    <source>
        <dbReference type="ARBA" id="ARBA00023136"/>
    </source>
</evidence>
<dbReference type="GO" id="GO:0005886">
    <property type="term" value="C:plasma membrane"/>
    <property type="evidence" value="ECO:0007669"/>
    <property type="project" value="TreeGrafter"/>
</dbReference>
<evidence type="ECO:0000256" key="4">
    <source>
        <dbReference type="ARBA" id="ARBA00022989"/>
    </source>
</evidence>
<feature type="transmembrane region" description="Helical" evidence="8">
    <location>
        <begin position="125"/>
        <end position="145"/>
    </location>
</feature>
<dbReference type="OrthoDB" id="3222at2759"/>
<gene>
    <name evidence="9" type="ORF">DOTSEDRAFT_48331</name>
</gene>
<evidence type="ECO:0000256" key="3">
    <source>
        <dbReference type="ARBA" id="ARBA00022692"/>
    </source>
</evidence>
<keyword evidence="10" id="KW-1185">Reference proteome</keyword>
<dbReference type="GO" id="GO:0015250">
    <property type="term" value="F:water channel activity"/>
    <property type="evidence" value="ECO:0007669"/>
    <property type="project" value="TreeGrafter"/>
</dbReference>
<evidence type="ECO:0000256" key="2">
    <source>
        <dbReference type="ARBA" id="ARBA00006175"/>
    </source>
</evidence>
<reference evidence="10" key="1">
    <citation type="journal article" date="2012" name="PLoS Genet.">
        <title>The genomes of the fungal plant pathogens Cladosporium fulvum and Dothistroma septosporum reveal adaptation to different hosts and lifestyles but also signatures of common ancestry.</title>
        <authorList>
            <person name="de Wit P.J.G.M."/>
            <person name="van der Burgt A."/>
            <person name="Oekmen B."/>
            <person name="Stergiopoulos I."/>
            <person name="Abd-Elsalam K.A."/>
            <person name="Aerts A.L."/>
            <person name="Bahkali A.H."/>
            <person name="Beenen H.G."/>
            <person name="Chettri P."/>
            <person name="Cox M.P."/>
            <person name="Datema E."/>
            <person name="de Vries R.P."/>
            <person name="Dhillon B."/>
            <person name="Ganley A.R."/>
            <person name="Griffiths S.A."/>
            <person name="Guo Y."/>
            <person name="Hamelin R.C."/>
            <person name="Henrissat B."/>
            <person name="Kabir M.S."/>
            <person name="Jashni M.K."/>
            <person name="Kema G."/>
            <person name="Klaubauf S."/>
            <person name="Lapidus A."/>
            <person name="Levasseur A."/>
            <person name="Lindquist E."/>
            <person name="Mehrabi R."/>
            <person name="Ohm R.A."/>
            <person name="Owen T.J."/>
            <person name="Salamov A."/>
            <person name="Schwelm A."/>
            <person name="Schijlen E."/>
            <person name="Sun H."/>
            <person name="van den Burg H.A."/>
            <person name="van Ham R.C.H.J."/>
            <person name="Zhang S."/>
            <person name="Goodwin S.B."/>
            <person name="Grigoriev I.V."/>
            <person name="Collemare J."/>
            <person name="Bradshaw R.E."/>
        </authorList>
    </citation>
    <scope>NUCLEOTIDE SEQUENCE [LARGE SCALE GENOMIC DNA]</scope>
    <source>
        <strain evidence="10">NZE10 / CBS 128990</strain>
    </source>
</reference>
<evidence type="ECO:0000256" key="8">
    <source>
        <dbReference type="SAM" id="Phobius"/>
    </source>
</evidence>
<dbReference type="eggNOG" id="KOG0223">
    <property type="taxonomic scope" value="Eukaryota"/>
</dbReference>
<dbReference type="InterPro" id="IPR023271">
    <property type="entry name" value="Aquaporin-like"/>
</dbReference>
<dbReference type="HOGENOM" id="CLU_020019_1_4_1"/>
<feature type="transmembrane region" description="Helical" evidence="8">
    <location>
        <begin position="54"/>
        <end position="73"/>
    </location>
</feature>
<comment type="subcellular location">
    <subcellularLocation>
        <location evidence="1">Membrane</location>
        <topology evidence="1">Multi-pass membrane protein</topology>
    </subcellularLocation>
</comment>
<dbReference type="InterPro" id="IPR000425">
    <property type="entry name" value="MIP"/>
</dbReference>
<evidence type="ECO:0000313" key="9">
    <source>
        <dbReference type="EMBL" id="EME38831.1"/>
    </source>
</evidence>
<dbReference type="EMBL" id="KB446546">
    <property type="protein sequence ID" value="EME38831.1"/>
    <property type="molecule type" value="Genomic_DNA"/>
</dbReference>
<evidence type="ECO:0000256" key="6">
    <source>
        <dbReference type="RuleBase" id="RU000477"/>
    </source>
</evidence>
<keyword evidence="5 8" id="KW-0472">Membrane</keyword>